<reference evidence="2" key="1">
    <citation type="journal article" date="2023" name="Nat. Plants">
        <title>Single-cell RNA sequencing provides a high-resolution roadmap for understanding the multicellular compartmentation of specialized metabolism.</title>
        <authorList>
            <person name="Sun S."/>
            <person name="Shen X."/>
            <person name="Li Y."/>
            <person name="Li Y."/>
            <person name="Wang S."/>
            <person name="Li R."/>
            <person name="Zhang H."/>
            <person name="Shen G."/>
            <person name="Guo B."/>
            <person name="Wei J."/>
            <person name="Xu J."/>
            <person name="St-Pierre B."/>
            <person name="Chen S."/>
            <person name="Sun C."/>
        </authorList>
    </citation>
    <scope>NUCLEOTIDE SEQUENCE [LARGE SCALE GENOMIC DNA]</scope>
</reference>
<dbReference type="Proteomes" id="UP001060085">
    <property type="component" value="Linkage Group LG07"/>
</dbReference>
<accession>A0ACC0A2G3</accession>
<comment type="caution">
    <text evidence="1">The sequence shown here is derived from an EMBL/GenBank/DDBJ whole genome shotgun (WGS) entry which is preliminary data.</text>
</comment>
<sequence>MEFDKILSRFQTMLSSIHPYLTNLRQPFSISSAASSELIFWSIGFGLFLLCILAAAGPLWLLLFSSKKKKNTTLIEVIQTARDSPESSKPKVPVIVDDDDDSRYSMDLQIQEVLWASFVPRTSNPSSLVEERVLLNTELIQIENGNVECEICLEDKESWQMFRNDTCDHSFCYECTSKHIVARIQENLKMIRCPALNCKATLDFDVCRLMIPKNVFAQWDEFLCMSSVPESQKLFCPFRDCSAMLIDDSGQVIREIKCPVCHRSICAGCRVPWHPDFTCKEFQKLNAMKGGKEESMFKSLVQKKNWQKCPSCKIHVEKSQGCQHMTCRCGYEFCYKCGSKWGASHICQKS</sequence>
<keyword evidence="2" id="KW-1185">Reference proteome</keyword>
<proteinExistence type="predicted"/>
<protein>
    <submittedName>
        <fullName evidence="1">Uncharacterized protein</fullName>
    </submittedName>
</protein>
<evidence type="ECO:0000313" key="1">
    <source>
        <dbReference type="EMBL" id="KAI5655105.1"/>
    </source>
</evidence>
<organism evidence="1 2">
    <name type="scientific">Catharanthus roseus</name>
    <name type="common">Madagascar periwinkle</name>
    <name type="synonym">Vinca rosea</name>
    <dbReference type="NCBI Taxonomy" id="4058"/>
    <lineage>
        <taxon>Eukaryota</taxon>
        <taxon>Viridiplantae</taxon>
        <taxon>Streptophyta</taxon>
        <taxon>Embryophyta</taxon>
        <taxon>Tracheophyta</taxon>
        <taxon>Spermatophyta</taxon>
        <taxon>Magnoliopsida</taxon>
        <taxon>eudicotyledons</taxon>
        <taxon>Gunneridae</taxon>
        <taxon>Pentapetalae</taxon>
        <taxon>asterids</taxon>
        <taxon>lamiids</taxon>
        <taxon>Gentianales</taxon>
        <taxon>Apocynaceae</taxon>
        <taxon>Rauvolfioideae</taxon>
        <taxon>Vinceae</taxon>
        <taxon>Catharanthinae</taxon>
        <taxon>Catharanthus</taxon>
    </lineage>
</organism>
<name>A0ACC0A2G3_CATRO</name>
<dbReference type="EMBL" id="CM044707">
    <property type="protein sequence ID" value="KAI5655105.1"/>
    <property type="molecule type" value="Genomic_DNA"/>
</dbReference>
<evidence type="ECO:0000313" key="2">
    <source>
        <dbReference type="Proteomes" id="UP001060085"/>
    </source>
</evidence>
<gene>
    <name evidence="1" type="ORF">M9H77_32292</name>
</gene>